<dbReference type="InterPro" id="IPR020019">
    <property type="entry name" value="AcTrfase_PglD-like"/>
</dbReference>
<dbReference type="CDD" id="cd03360">
    <property type="entry name" value="LbH_AT_putative"/>
    <property type="match status" value="1"/>
</dbReference>
<dbReference type="Gene3D" id="2.160.10.10">
    <property type="entry name" value="Hexapeptide repeat proteins"/>
    <property type="match status" value="1"/>
</dbReference>
<dbReference type="Proteomes" id="UP000284640">
    <property type="component" value="Unassembled WGS sequence"/>
</dbReference>
<feature type="active site" description="Proton acceptor" evidence="2">
    <location>
        <position position="147"/>
    </location>
</feature>
<dbReference type="AlphaFoldDB" id="A0A414JTV0"/>
<dbReference type="Gene3D" id="3.40.50.20">
    <property type="match status" value="1"/>
</dbReference>
<dbReference type="PANTHER" id="PTHR43300:SF7">
    <property type="entry name" value="UDP-N-ACETYLBACILLOSAMINE N-ACETYLTRANSFERASE"/>
    <property type="match status" value="1"/>
</dbReference>
<evidence type="ECO:0000256" key="2">
    <source>
        <dbReference type="PIRSR" id="PIRSR620019-1"/>
    </source>
</evidence>
<dbReference type="InterPro" id="IPR011004">
    <property type="entry name" value="Trimer_LpxA-like_sf"/>
</dbReference>
<evidence type="ECO:0000259" key="3">
    <source>
        <dbReference type="Pfam" id="PF17836"/>
    </source>
</evidence>
<dbReference type="InterPro" id="IPR041561">
    <property type="entry name" value="PglD_N"/>
</dbReference>
<evidence type="ECO:0000313" key="4">
    <source>
        <dbReference type="EMBL" id="RHE62100.1"/>
    </source>
</evidence>
<dbReference type="PANTHER" id="PTHR43300">
    <property type="entry name" value="ACETYLTRANSFERASE"/>
    <property type="match status" value="1"/>
</dbReference>
<dbReference type="SUPFAM" id="SSF51161">
    <property type="entry name" value="Trimeric LpxA-like enzymes"/>
    <property type="match status" value="1"/>
</dbReference>
<evidence type="ECO:0000256" key="1">
    <source>
        <dbReference type="ARBA" id="ARBA00007274"/>
    </source>
</evidence>
<keyword evidence="4" id="KW-0808">Transferase</keyword>
<dbReference type="Pfam" id="PF17836">
    <property type="entry name" value="PglD_N"/>
    <property type="match status" value="1"/>
</dbReference>
<protein>
    <submittedName>
        <fullName evidence="4">Serine acetyltransferase</fullName>
    </submittedName>
</protein>
<organism evidence="4 5">
    <name type="scientific">Bacteroides uniformis</name>
    <dbReference type="NCBI Taxonomy" id="820"/>
    <lineage>
        <taxon>Bacteria</taxon>
        <taxon>Pseudomonadati</taxon>
        <taxon>Bacteroidota</taxon>
        <taxon>Bacteroidia</taxon>
        <taxon>Bacteroidales</taxon>
        <taxon>Bacteroidaceae</taxon>
        <taxon>Bacteroides</taxon>
    </lineage>
</organism>
<accession>A0A414JTV0</accession>
<dbReference type="InterPro" id="IPR050179">
    <property type="entry name" value="Trans_hexapeptide_repeat"/>
</dbReference>
<proteinExistence type="inferred from homology"/>
<feature type="domain" description="PglD N-terminal" evidence="3">
    <location>
        <begin position="5"/>
        <end position="90"/>
    </location>
</feature>
<name>A0A414JTV0_BACUN</name>
<reference evidence="4 5" key="1">
    <citation type="submission" date="2018-08" db="EMBL/GenBank/DDBJ databases">
        <title>A genome reference for cultivated species of the human gut microbiota.</title>
        <authorList>
            <person name="Zou Y."/>
            <person name="Xue W."/>
            <person name="Luo G."/>
        </authorList>
    </citation>
    <scope>NUCLEOTIDE SEQUENCE [LARGE SCALE GENOMIC DNA]</scope>
    <source>
        <strain evidence="4 5">AM27-46</strain>
    </source>
</reference>
<comment type="caution">
    <text evidence="4">The sequence shown here is derived from an EMBL/GenBank/DDBJ whole genome shotgun (WGS) entry which is preliminary data.</text>
</comment>
<evidence type="ECO:0000313" key="5">
    <source>
        <dbReference type="Proteomes" id="UP000284640"/>
    </source>
</evidence>
<gene>
    <name evidence="4" type="ORF">DW729_01620</name>
</gene>
<feature type="site" description="Increases basicity of active site His" evidence="2">
    <location>
        <position position="148"/>
    </location>
</feature>
<sequence length="219" mass="23861">MKMKNIAIIGAGSYGQEIACLIRKINKRNADGTKWNFIGFFDDNESLRETSNNYGVVLGAVSLLNKWTTPLSVVVAIANVKVLEKIVSNLVNSVLDFPNLIDPDTSFIDIDTFQIGVGNVIGEGCRFSPNVRIGNFNIVVNDSIFGHDVIIGNNNVFFPAVRLSGHVTIGDKNLLGVRTTVLQGFKIGNNVKLSAGSLLMNNARDGFTYRGNPARKFII</sequence>
<comment type="similarity">
    <text evidence="1">Belongs to the transferase hexapeptide repeat family.</text>
</comment>
<dbReference type="GO" id="GO:0016740">
    <property type="term" value="F:transferase activity"/>
    <property type="evidence" value="ECO:0007669"/>
    <property type="project" value="UniProtKB-KW"/>
</dbReference>
<dbReference type="EMBL" id="QSKL01000001">
    <property type="protein sequence ID" value="RHE62100.1"/>
    <property type="molecule type" value="Genomic_DNA"/>
</dbReference>